<proteinExistence type="predicted"/>
<evidence type="ECO:0000256" key="1">
    <source>
        <dbReference type="SAM" id="SignalP"/>
    </source>
</evidence>
<protein>
    <recommendedName>
        <fullName evidence="2">Peptidase S1 domain-containing protein</fullName>
    </recommendedName>
</protein>
<dbReference type="GO" id="GO:0006508">
    <property type="term" value="P:proteolysis"/>
    <property type="evidence" value="ECO:0007669"/>
    <property type="project" value="InterPro"/>
</dbReference>
<dbReference type="InterPro" id="IPR001254">
    <property type="entry name" value="Trypsin_dom"/>
</dbReference>
<accession>A0AAV8UJL7</accession>
<evidence type="ECO:0000313" key="4">
    <source>
        <dbReference type="Proteomes" id="UP001157974"/>
    </source>
</evidence>
<name>A0AAV8UJL7_9RHOD</name>
<dbReference type="InterPro" id="IPR043504">
    <property type="entry name" value="Peptidase_S1_PA_chymotrypsin"/>
</dbReference>
<dbReference type="SMART" id="SM00020">
    <property type="entry name" value="Tryp_SPc"/>
    <property type="match status" value="1"/>
</dbReference>
<dbReference type="PANTHER" id="PTHR24260">
    <property type="match status" value="1"/>
</dbReference>
<feature type="domain" description="Peptidase S1" evidence="2">
    <location>
        <begin position="17"/>
        <end position="279"/>
    </location>
</feature>
<evidence type="ECO:0000313" key="3">
    <source>
        <dbReference type="EMBL" id="KAJ8902704.1"/>
    </source>
</evidence>
<sequence length="279" mass="30928">MEGGRGIGLVVLLLAGLVAGEVTFTSRYPYIGAMIGGEGEDAEVFCSAALLAKDTAITAARCIKGHKYERTRVKVCFGMHDPAREPSICSYVRRAVVHPDFRLNRPENDVAVFSLESAVGWRDVEGFGSRLRAVNISFSEVGDDLSLQHIGYRSKSAYIVESRQMLYTSSFKQLAPQCNKSRLYRPDSPAESKTDEFACTTEQMEAEGRTSLAGVNRGAFLLHTGPSYTKDFIVGLYSASHDDYLDGSKGFFVRFSNHKRFILLGLGQFQHRVPFAKHY</sequence>
<dbReference type="SUPFAM" id="SSF50494">
    <property type="entry name" value="Trypsin-like serine proteases"/>
    <property type="match status" value="1"/>
</dbReference>
<dbReference type="Proteomes" id="UP001157974">
    <property type="component" value="Unassembled WGS sequence"/>
</dbReference>
<evidence type="ECO:0000259" key="2">
    <source>
        <dbReference type="PROSITE" id="PS50240"/>
    </source>
</evidence>
<keyword evidence="4" id="KW-1185">Reference proteome</keyword>
<dbReference type="InterPro" id="IPR051333">
    <property type="entry name" value="CLIP_Serine_Protease"/>
</dbReference>
<gene>
    <name evidence="3" type="ORF">NDN08_006024</name>
</gene>
<dbReference type="InterPro" id="IPR009003">
    <property type="entry name" value="Peptidase_S1_PA"/>
</dbReference>
<dbReference type="Pfam" id="PF00089">
    <property type="entry name" value="Trypsin"/>
    <property type="match status" value="1"/>
</dbReference>
<dbReference type="GO" id="GO:0004252">
    <property type="term" value="F:serine-type endopeptidase activity"/>
    <property type="evidence" value="ECO:0007669"/>
    <property type="project" value="InterPro"/>
</dbReference>
<feature type="chain" id="PRO_5044012478" description="Peptidase S1 domain-containing protein" evidence="1">
    <location>
        <begin position="21"/>
        <end position="279"/>
    </location>
</feature>
<dbReference type="PROSITE" id="PS50240">
    <property type="entry name" value="TRYPSIN_DOM"/>
    <property type="match status" value="1"/>
</dbReference>
<dbReference type="Gene3D" id="2.40.10.10">
    <property type="entry name" value="Trypsin-like serine proteases"/>
    <property type="match status" value="1"/>
</dbReference>
<organism evidence="3 4">
    <name type="scientific">Rhodosorus marinus</name>
    <dbReference type="NCBI Taxonomy" id="101924"/>
    <lineage>
        <taxon>Eukaryota</taxon>
        <taxon>Rhodophyta</taxon>
        <taxon>Stylonematophyceae</taxon>
        <taxon>Stylonematales</taxon>
        <taxon>Stylonemataceae</taxon>
        <taxon>Rhodosorus</taxon>
    </lineage>
</organism>
<keyword evidence="1" id="KW-0732">Signal</keyword>
<dbReference type="AlphaFoldDB" id="A0AAV8UJL7"/>
<comment type="caution">
    <text evidence="3">The sequence shown here is derived from an EMBL/GenBank/DDBJ whole genome shotgun (WGS) entry which is preliminary data.</text>
</comment>
<dbReference type="PANTHER" id="PTHR24260:SF136">
    <property type="entry name" value="GH08193P-RELATED"/>
    <property type="match status" value="1"/>
</dbReference>
<reference evidence="3 4" key="1">
    <citation type="journal article" date="2023" name="Nat. Commun.">
        <title>Origin of minicircular mitochondrial genomes in red algae.</title>
        <authorList>
            <person name="Lee Y."/>
            <person name="Cho C.H."/>
            <person name="Lee Y.M."/>
            <person name="Park S.I."/>
            <person name="Yang J.H."/>
            <person name="West J.A."/>
            <person name="Bhattacharya D."/>
            <person name="Yoon H.S."/>
        </authorList>
    </citation>
    <scope>NUCLEOTIDE SEQUENCE [LARGE SCALE GENOMIC DNA]</scope>
    <source>
        <strain evidence="3 4">CCMP1338</strain>
        <tissue evidence="3">Whole cell</tissue>
    </source>
</reference>
<dbReference type="EMBL" id="JAMWBK010000008">
    <property type="protein sequence ID" value="KAJ8902704.1"/>
    <property type="molecule type" value="Genomic_DNA"/>
</dbReference>
<feature type="signal peptide" evidence="1">
    <location>
        <begin position="1"/>
        <end position="20"/>
    </location>
</feature>